<dbReference type="InterPro" id="IPR042099">
    <property type="entry name" value="ANL_N_sf"/>
</dbReference>
<gene>
    <name evidence="1" type="ORF">MNBD_GAMMA23-327</name>
</gene>
<sequence>MFQSLYNLSPVFIQNILVSVYGLKLKRLRYSGIYAGTLKKLLASQKLEKDKIYALQNKKLTELVEYAYKNIPYYQDILCKKNITPNEVNINNFAQHFPVLHKETIRTHPESFVSQDHSLGKVVQINTSGTSGSPLNVVTSRSTIQENYAFFSRYLMNCGIKSGEASVTFAGRIIIPNSQKNGPYWRRNYSMNNTLFSSYNISEETIPSYIEEIDRIQPTFIDSYPSAIFEIAHFIVKNKIKHNINPVAIVTSSETLLDSQRLIIEEAFNTKIYDHYGNAEMAALVTQCSEGSYHINSDFGIIEILDHNGHPVDNGEIGHIVCTGFINKRMPLIRYSIGDSAKLSTKICGCGCHFPVIDSIEGRTDDLLTLKDGRKIGRLDPVFKGLSSIKETQIIQESLDLIRVKIVKESDYNNAQTDVLITELKKRLGNDIAIEINFVNEIKRTKSGKFKSVVSRI</sequence>
<proteinExistence type="predicted"/>
<protein>
    <recommendedName>
        <fullName evidence="2">Coenzyme F390 synthetase</fullName>
    </recommendedName>
</protein>
<dbReference type="SUPFAM" id="SSF56801">
    <property type="entry name" value="Acetyl-CoA synthetase-like"/>
    <property type="match status" value="1"/>
</dbReference>
<evidence type="ECO:0000313" key="1">
    <source>
        <dbReference type="EMBL" id="VAW92736.1"/>
    </source>
</evidence>
<dbReference type="InterPro" id="IPR053158">
    <property type="entry name" value="CapK_Type1_Caps_Biosynth"/>
</dbReference>
<dbReference type="PANTHER" id="PTHR36932:SF1">
    <property type="entry name" value="CAPSULAR POLYSACCHARIDE BIOSYNTHESIS PROTEIN"/>
    <property type="match status" value="1"/>
</dbReference>
<reference evidence="1" key="1">
    <citation type="submission" date="2018-06" db="EMBL/GenBank/DDBJ databases">
        <authorList>
            <person name="Zhirakovskaya E."/>
        </authorList>
    </citation>
    <scope>NUCLEOTIDE SEQUENCE</scope>
</reference>
<name>A0A3B1AJA0_9ZZZZ</name>
<dbReference type="PANTHER" id="PTHR36932">
    <property type="entry name" value="CAPSULAR POLYSACCHARIDE BIOSYNTHESIS PROTEIN"/>
    <property type="match status" value="1"/>
</dbReference>
<dbReference type="Gene3D" id="3.40.50.12780">
    <property type="entry name" value="N-terminal domain of ligase-like"/>
    <property type="match status" value="1"/>
</dbReference>
<organism evidence="1">
    <name type="scientific">hydrothermal vent metagenome</name>
    <dbReference type="NCBI Taxonomy" id="652676"/>
    <lineage>
        <taxon>unclassified sequences</taxon>
        <taxon>metagenomes</taxon>
        <taxon>ecological metagenomes</taxon>
    </lineage>
</organism>
<accession>A0A3B1AJA0</accession>
<evidence type="ECO:0008006" key="2">
    <source>
        <dbReference type="Google" id="ProtNLM"/>
    </source>
</evidence>
<dbReference type="EMBL" id="UOFT01000028">
    <property type="protein sequence ID" value="VAW92736.1"/>
    <property type="molecule type" value="Genomic_DNA"/>
</dbReference>
<dbReference type="AlphaFoldDB" id="A0A3B1AJA0"/>